<dbReference type="InterPro" id="IPR012863">
    <property type="entry name" value="DUF1636"/>
</dbReference>
<dbReference type="EMBL" id="JADEWN010000024">
    <property type="protein sequence ID" value="MBE9190986.1"/>
    <property type="molecule type" value="Genomic_DNA"/>
</dbReference>
<sequence>MAHILFVCEACDFSADQELHEGQPGGIHLLHQLMPLYKNWARKSELQIQTVGCLCACDRPCAIALGATNKITYLFGDLPSLESAEALLKLCELYLDSEDGYILPAKLPGVLRNRRYARIPPVPAVVNIELS</sequence>
<dbReference type="Pfam" id="PF07845">
    <property type="entry name" value="DUF1636"/>
    <property type="match status" value="1"/>
</dbReference>
<comment type="caution">
    <text evidence="1">The sequence shown here is derived from an EMBL/GenBank/DDBJ whole genome shotgun (WGS) entry which is preliminary data.</text>
</comment>
<protein>
    <submittedName>
        <fullName evidence="1">DUF1636 domain-containing protein</fullName>
    </submittedName>
</protein>
<dbReference type="RefSeq" id="WP_193932148.1">
    <property type="nucleotide sequence ID" value="NZ_CAWPMZ010000050.1"/>
</dbReference>
<gene>
    <name evidence="1" type="ORF">IQ230_11610</name>
</gene>
<organism evidence="1 2">
    <name type="scientific">Gloeocapsopsis crepidinum LEGE 06123</name>
    <dbReference type="NCBI Taxonomy" id="588587"/>
    <lineage>
        <taxon>Bacteria</taxon>
        <taxon>Bacillati</taxon>
        <taxon>Cyanobacteriota</taxon>
        <taxon>Cyanophyceae</taxon>
        <taxon>Oscillatoriophycideae</taxon>
        <taxon>Chroococcales</taxon>
        <taxon>Chroococcaceae</taxon>
        <taxon>Gloeocapsopsis</taxon>
    </lineage>
</organism>
<proteinExistence type="predicted"/>
<accession>A0ABR9URU2</accession>
<reference evidence="1 2" key="1">
    <citation type="submission" date="2020-10" db="EMBL/GenBank/DDBJ databases">
        <authorList>
            <person name="Castelo-Branco R."/>
            <person name="Eusebio N."/>
            <person name="Adriana R."/>
            <person name="Vieira A."/>
            <person name="Brugerolle De Fraissinette N."/>
            <person name="Rezende De Castro R."/>
            <person name="Schneider M.P."/>
            <person name="Vasconcelos V."/>
            <person name="Leao P.N."/>
        </authorList>
    </citation>
    <scope>NUCLEOTIDE SEQUENCE [LARGE SCALE GENOMIC DNA]</scope>
    <source>
        <strain evidence="1 2">LEGE 06123</strain>
    </source>
</reference>
<evidence type="ECO:0000313" key="2">
    <source>
        <dbReference type="Proteomes" id="UP000651156"/>
    </source>
</evidence>
<name>A0ABR9URU2_9CHRO</name>
<keyword evidence="2" id="KW-1185">Reference proteome</keyword>
<dbReference type="Proteomes" id="UP000651156">
    <property type="component" value="Unassembled WGS sequence"/>
</dbReference>
<evidence type="ECO:0000313" key="1">
    <source>
        <dbReference type="EMBL" id="MBE9190986.1"/>
    </source>
</evidence>